<dbReference type="EMBL" id="CALSDN010000014">
    <property type="protein sequence ID" value="CAH6723348.1"/>
    <property type="molecule type" value="Genomic_DNA"/>
</dbReference>
<evidence type="ECO:0000313" key="1">
    <source>
        <dbReference type="EMBL" id="CAH6723348.1"/>
    </source>
</evidence>
<protein>
    <submittedName>
        <fullName evidence="1">GPI ethanolamine phosphate transferase 2</fullName>
    </submittedName>
</protein>
<organism evidence="1 2">
    <name type="scientific">[Candida] jaroonii</name>
    <dbReference type="NCBI Taxonomy" id="467808"/>
    <lineage>
        <taxon>Eukaryota</taxon>
        <taxon>Fungi</taxon>
        <taxon>Dikarya</taxon>
        <taxon>Ascomycota</taxon>
        <taxon>Saccharomycotina</taxon>
        <taxon>Pichiomycetes</taxon>
        <taxon>Debaryomycetaceae</taxon>
        <taxon>Yamadazyma</taxon>
    </lineage>
</organism>
<keyword evidence="1" id="KW-0808">Transferase</keyword>
<accession>A0ACA9YEK7</accession>
<dbReference type="Proteomes" id="UP001152531">
    <property type="component" value="Unassembled WGS sequence"/>
</dbReference>
<comment type="caution">
    <text evidence="1">The sequence shown here is derived from an EMBL/GenBank/DDBJ whole genome shotgun (WGS) entry which is preliminary data.</text>
</comment>
<reference evidence="1" key="1">
    <citation type="submission" date="2022-06" db="EMBL/GenBank/DDBJ databases">
        <authorList>
            <person name="Legras J.-L."/>
            <person name="Devillers H."/>
            <person name="Grondin C."/>
        </authorList>
    </citation>
    <scope>NUCLEOTIDE SEQUENCE</scope>
    <source>
        <strain evidence="1">CLIB 1444</strain>
    </source>
</reference>
<gene>
    <name evidence="1" type="ORF">CLIB1444_14S02058</name>
</gene>
<name>A0ACA9YEK7_9ASCO</name>
<proteinExistence type="predicted"/>
<evidence type="ECO:0000313" key="2">
    <source>
        <dbReference type="Proteomes" id="UP001152531"/>
    </source>
</evidence>
<keyword evidence="2" id="KW-1185">Reference proteome</keyword>
<sequence>MKVSWLPTICLLLINITSFLLFLKGFFPSKKILSGFNDTSILSKVSETAKFDKVVFMVVDALRSDFMFSEDSGFHYLHQLINSGDAMPFTAFSNPPTVTLPRLKGITLGTTPNFLDAILNIADDKDDSQGLLNQDNWLYQFKNKGSSAKVMNFYGDDTWLKLFPKFFDSTDGTNSFFVSDFYDVDNNVTRHLDQELLPEAQWDGLFLHYLGLDHIGHKTGPQSHFMALKQQEMDGIIKRIYGFLESSKKHKDTLFVVLGDHGMNDIGNHGGSSAGETSPGMVFISPKFRSLKNNLQAPLPANKEFKYYQAISQIDLIPTLSLLFDLPIPKNNLGMIIKEFLPLFSTKVHHSILLNNCRQFYDLLKINNPSEHKYDTVINELRDVEEDYSFLKEIQEDLIDSASNYNYSNLHTAMILSVLCLVLVVAYFNWCMYQNYHQYKEILGLQIGFIVYSIHFHGSSLIEEEHHLWWVLSLAFIMYLYSQTRKSGTSMNFFIILVGLRVIKSWCNTGQKYSYYTTSSYLVDNPALLWWLITLAYALVAGLTYFQGSIRHGFNLDISSSNYNPAYFKNDFNNVFAFVILSVLAALSFTFKLIQSYVDGYPIPETLMNFISWNFLSWNVNDFEDKKKILSLLIQISNFATFGVLILMGLRLVFKYVRGFQTGNLSDIVNLMTFFLMNHTKTELIPLYLVFYLIRFNINRILIKSKITQIDQLAIYMTVFTTVISNLTFFSMGGTNSLATVDLSNSYNGVGSYHIEIVSLLTFISNFAGPIYWSLSFLMVLLEAHVSDFNLAKTNEDVVHVKKLGFKILNLRALVNLVFFSISNLQLVMSCYNLRFHLFIWTVFSPKLLYFGVWFILMNVLVDLVVSGVLIVL</sequence>